<dbReference type="AlphaFoldDB" id="A0A100IL36"/>
<gene>
    <name evidence="7" type="ORF">ABL_05511</name>
</gene>
<dbReference type="GO" id="GO:0005506">
    <property type="term" value="F:iron ion binding"/>
    <property type="evidence" value="ECO:0007669"/>
    <property type="project" value="InterPro"/>
</dbReference>
<dbReference type="EMBL" id="BCMY01000008">
    <property type="protein sequence ID" value="GAQ42850.1"/>
    <property type="molecule type" value="Genomic_DNA"/>
</dbReference>
<evidence type="ECO:0000256" key="4">
    <source>
        <dbReference type="PIRSR" id="PIRSR602401-1"/>
    </source>
</evidence>
<dbReference type="VEuPathDB" id="FungiDB:ATCC64974_2740"/>
<dbReference type="VEuPathDB" id="FungiDB:An14g03100"/>
<dbReference type="GO" id="GO:0000139">
    <property type="term" value="C:Golgi membrane"/>
    <property type="evidence" value="ECO:0007669"/>
    <property type="project" value="InterPro"/>
</dbReference>
<dbReference type="GO" id="GO:0004497">
    <property type="term" value="F:monooxygenase activity"/>
    <property type="evidence" value="ECO:0007669"/>
    <property type="project" value="InterPro"/>
</dbReference>
<dbReference type="CDD" id="cd11062">
    <property type="entry name" value="CYP58-like"/>
    <property type="match status" value="1"/>
</dbReference>
<evidence type="ECO:0000256" key="1">
    <source>
        <dbReference type="ARBA" id="ARBA00022723"/>
    </source>
</evidence>
<dbReference type="VEuPathDB" id="FungiDB:ASPNIDRAFT2_1100035"/>
<evidence type="ECO:0000256" key="5">
    <source>
        <dbReference type="SAM" id="Phobius"/>
    </source>
</evidence>
<keyword evidence="1 4" id="KW-0479">Metal-binding</keyword>
<organism evidence="7 8">
    <name type="scientific">Aspergillus niger</name>
    <dbReference type="NCBI Taxonomy" id="5061"/>
    <lineage>
        <taxon>Eukaryota</taxon>
        <taxon>Fungi</taxon>
        <taxon>Dikarya</taxon>
        <taxon>Ascomycota</taxon>
        <taxon>Pezizomycotina</taxon>
        <taxon>Eurotiomycetes</taxon>
        <taxon>Eurotiomycetidae</taxon>
        <taxon>Eurotiales</taxon>
        <taxon>Aspergillaceae</taxon>
        <taxon>Aspergillus</taxon>
        <taxon>Aspergillus subgen. Circumdati</taxon>
    </lineage>
</organism>
<evidence type="ECO:0000256" key="3">
    <source>
        <dbReference type="ARBA" id="ARBA00023004"/>
    </source>
</evidence>
<dbReference type="VEuPathDB" id="FungiDB:ASPNIDRAFT2_1156020"/>
<keyword evidence="6" id="KW-0732">Signal</keyword>
<keyword evidence="3 4" id="KW-0408">Iron</keyword>
<dbReference type="Gene3D" id="1.10.630.10">
    <property type="entry name" value="Cytochrome P450"/>
    <property type="match status" value="1"/>
</dbReference>
<dbReference type="PANTHER" id="PTHR31410:SF1">
    <property type="entry name" value="POST-GPI ATTACHMENT TO PROTEINS FACTOR 4"/>
    <property type="match status" value="1"/>
</dbReference>
<dbReference type="GO" id="GO:0016705">
    <property type="term" value="F:oxidoreductase activity, acting on paired donors, with incorporation or reduction of molecular oxygen"/>
    <property type="evidence" value="ECO:0007669"/>
    <property type="project" value="InterPro"/>
</dbReference>
<dbReference type="GO" id="GO:0020037">
    <property type="term" value="F:heme binding"/>
    <property type="evidence" value="ECO:0007669"/>
    <property type="project" value="InterPro"/>
</dbReference>
<feature type="binding site" description="axial binding residue" evidence="4">
    <location>
        <position position="462"/>
    </location>
    <ligand>
        <name>heme</name>
        <dbReference type="ChEBI" id="CHEBI:30413"/>
    </ligand>
    <ligandPart>
        <name>Fe</name>
        <dbReference type="ChEBI" id="CHEBI:18248"/>
    </ligandPart>
</feature>
<dbReference type="GO" id="GO:0016757">
    <property type="term" value="F:glycosyltransferase activity"/>
    <property type="evidence" value="ECO:0007669"/>
    <property type="project" value="InterPro"/>
</dbReference>
<evidence type="ECO:0000313" key="7">
    <source>
        <dbReference type="EMBL" id="GAQ42850.1"/>
    </source>
</evidence>
<accession>A0A100IL36</accession>
<comment type="cofactor">
    <cofactor evidence="4">
        <name>heme</name>
        <dbReference type="ChEBI" id="CHEBI:30413"/>
    </cofactor>
</comment>
<keyword evidence="2" id="KW-0560">Oxidoreductase</keyword>
<feature type="transmembrane region" description="Helical" evidence="5">
    <location>
        <begin position="836"/>
        <end position="857"/>
    </location>
</feature>
<dbReference type="InterPro" id="IPR036396">
    <property type="entry name" value="Cyt_P450_sf"/>
</dbReference>
<dbReference type="Pfam" id="PF00067">
    <property type="entry name" value="p450"/>
    <property type="match status" value="1"/>
</dbReference>
<keyword evidence="5" id="KW-1133">Transmembrane helix</keyword>
<dbReference type="VEuPathDB" id="FungiDB:ATCC64974_2730"/>
<dbReference type="InterPro" id="IPR002401">
    <property type="entry name" value="Cyt_P450_E_grp-I"/>
</dbReference>
<evidence type="ECO:0000256" key="6">
    <source>
        <dbReference type="SAM" id="SignalP"/>
    </source>
</evidence>
<sequence length="977" mass="111285">MFLLWNFGVAVLLSVLWTASEAIRRLYFHPLAHIPGPRLAALTWWYEFYFDVVQPGQYVFKIQELHTRYGPIIRITPDEVHINDVGFLDTIYAPSMTRRDKYGYQLRSLRVPGGLGTATDHDLHKVRRESLAPFFSKKNILHMEGLISDKVDQLKRLISTHVAEGTPVNLSDAFFAFSNDVVNNFLFAHRTDVLASEPKAAILRQNSKELLMGININKHFPQIPDFLESLPMSISRPMMPPGLVDLLALFDRVREEIFMITKAKESGVAVKDKVGPTGKESVFDSLLDSPNLPASEKMPLRLQQEGALLVLAGTESPAQTLNIIFYHLLANPTLLVKLRRELRAVPIPSSWTQLEQLPYLSAVIEEGNRLSFGVTARSARIAYEPLTYTPSSYVSSTCPPSTRSKSCTIPPGTPVCTTTLSAHTADAVFPDPFVFDPERWLGDVGKERRRFQMAFNKGGRKCLGIELARAELYLVVAALVREFDMTLFETDADDVAFLYDYQVAMPKMGSKGEHFGKVDDQNTPRCEFLSLSPSYNHHETMLPGSLNKAAKQVLTHLPHYLQLRASKIFILSLFVWLLIFYYCRISLWRDPHSAFFQDRHVYELDYSLHREREAWHFISQHNSAVDPPDYVKSGGTPTACIAMVTVRRDSDHYFEASVGSMLEGLHERERQALYLSILFADTDPRVHPSWDQKWVGRLVDSADTYNVSEGQLQHLQDLERDKNFYEKGVFDYIYALQTCQEVNAPYTIIFEDDIILATGWFTKTLKALSDISHRNKQSQNPWIYLRLFYTETSLGWSDSDMAYSNMPLIFGLLMLSTFSSLMILRRTRFERLHLDTLSIVVISMVCVPAFTALVYMAGKYNLMPLQGVVEMNKFGCCTQGLVFPRESVDGLIEFLTARVHGQTDSMIEEYADQSQLTRYALAPPQLQHVGLKSSRNNLDINTQSTWAFWFETNDAAKLRKEHAALLEDHEVKRMLNI</sequence>
<keyword evidence="4" id="KW-0349">Heme</keyword>
<dbReference type="InterPro" id="IPR017972">
    <property type="entry name" value="Cyt_P450_CS"/>
</dbReference>
<dbReference type="OrthoDB" id="3945418at2759"/>
<feature type="transmembrane region" description="Helical" evidence="5">
    <location>
        <begin position="806"/>
        <end position="824"/>
    </location>
</feature>
<dbReference type="SUPFAM" id="SSF48264">
    <property type="entry name" value="Cytochrome P450"/>
    <property type="match status" value="1"/>
</dbReference>
<dbReference type="Proteomes" id="UP000068243">
    <property type="component" value="Unassembled WGS sequence"/>
</dbReference>
<protein>
    <submittedName>
        <fullName evidence="7">Cytochrome P450</fullName>
    </submittedName>
</protein>
<feature type="signal peptide" evidence="6">
    <location>
        <begin position="1"/>
        <end position="22"/>
    </location>
</feature>
<evidence type="ECO:0000313" key="8">
    <source>
        <dbReference type="Proteomes" id="UP000068243"/>
    </source>
</evidence>
<reference evidence="8" key="1">
    <citation type="journal article" date="2016" name="Genome Announc.">
        <title>Draft genome sequence of Aspergillus niger strain An76.</title>
        <authorList>
            <person name="Gong W."/>
            <person name="Cheng Z."/>
            <person name="Zhang H."/>
            <person name="Liu L."/>
            <person name="Gao P."/>
            <person name="Wang L."/>
        </authorList>
    </citation>
    <scope>NUCLEOTIDE SEQUENCE [LARGE SCALE GENOMIC DNA]</scope>
    <source>
        <strain evidence="8">An76</strain>
    </source>
</reference>
<comment type="caution">
    <text evidence="7">The sequence shown here is derived from an EMBL/GenBank/DDBJ whole genome shotgun (WGS) entry which is preliminary data.</text>
</comment>
<dbReference type="InterPro" id="IPR001128">
    <property type="entry name" value="Cyt_P450"/>
</dbReference>
<dbReference type="VEuPathDB" id="FungiDB:An14g03110"/>
<dbReference type="PANTHER" id="PTHR31410">
    <property type="entry name" value="TRANSMEMBRANE PROTEIN 246"/>
    <property type="match status" value="1"/>
</dbReference>
<dbReference type="InterPro" id="IPR029675">
    <property type="entry name" value="PGAP4"/>
</dbReference>
<dbReference type="CDD" id="cd22189">
    <property type="entry name" value="PGAP4-like_fungal"/>
    <property type="match status" value="1"/>
</dbReference>
<feature type="chain" id="PRO_5007087511" evidence="6">
    <location>
        <begin position="23"/>
        <end position="977"/>
    </location>
</feature>
<dbReference type="VEuPathDB" id="FungiDB:M747DRAFT_291577"/>
<keyword evidence="5" id="KW-0472">Membrane</keyword>
<dbReference type="PROSITE" id="PS00086">
    <property type="entry name" value="CYTOCHROME_P450"/>
    <property type="match status" value="1"/>
</dbReference>
<proteinExistence type="predicted"/>
<dbReference type="VEuPathDB" id="FungiDB:M747DRAFT_320156"/>
<keyword evidence="5" id="KW-0812">Transmembrane</keyword>
<name>A0A100IL36_ASPNG</name>
<dbReference type="PRINTS" id="PR00463">
    <property type="entry name" value="EP450I"/>
</dbReference>
<evidence type="ECO:0000256" key="2">
    <source>
        <dbReference type="ARBA" id="ARBA00023002"/>
    </source>
</evidence>
<dbReference type="GO" id="GO:0006506">
    <property type="term" value="P:GPI anchor biosynthetic process"/>
    <property type="evidence" value="ECO:0007669"/>
    <property type="project" value="InterPro"/>
</dbReference>